<dbReference type="GO" id="GO:0006535">
    <property type="term" value="P:cysteine biosynthetic process from serine"/>
    <property type="evidence" value="ECO:0007669"/>
    <property type="project" value="UniProtKB-UniRule"/>
</dbReference>
<keyword evidence="5 11" id="KW-0808">Transferase</keyword>
<comment type="similarity">
    <text evidence="3 11">Belongs to the cysteine synthase/cystathionine beta-synthase family.</text>
</comment>
<gene>
    <name evidence="13" type="ORF">HINF_LOCUS13984</name>
    <name evidence="14" type="ORF">HINF_LOCUS26842</name>
</gene>
<evidence type="ECO:0000256" key="2">
    <source>
        <dbReference type="ARBA" id="ARBA00005003"/>
    </source>
</evidence>
<dbReference type="Proteomes" id="UP001642409">
    <property type="component" value="Unassembled WGS sequence"/>
</dbReference>
<feature type="domain" description="Tryptophan synthase beta chain-like PALP" evidence="12">
    <location>
        <begin position="4"/>
        <end position="286"/>
    </location>
</feature>
<organism evidence="13">
    <name type="scientific">Hexamita inflata</name>
    <dbReference type="NCBI Taxonomy" id="28002"/>
    <lineage>
        <taxon>Eukaryota</taxon>
        <taxon>Metamonada</taxon>
        <taxon>Diplomonadida</taxon>
        <taxon>Hexamitidae</taxon>
        <taxon>Hexamitinae</taxon>
        <taxon>Hexamita</taxon>
    </lineage>
</organism>
<dbReference type="PROSITE" id="PS00901">
    <property type="entry name" value="CYS_SYNTHASE"/>
    <property type="match status" value="1"/>
</dbReference>
<dbReference type="NCBIfam" id="TIGR01139">
    <property type="entry name" value="cysK"/>
    <property type="match status" value="1"/>
</dbReference>
<dbReference type="InterPro" id="IPR050214">
    <property type="entry name" value="Cys_Synth/Cystath_Beta-Synth"/>
</dbReference>
<dbReference type="EMBL" id="CATOUU010000367">
    <property type="protein sequence ID" value="CAI9926339.1"/>
    <property type="molecule type" value="Genomic_DNA"/>
</dbReference>
<name>A0AA86NV03_9EUKA</name>
<evidence type="ECO:0000256" key="1">
    <source>
        <dbReference type="ARBA" id="ARBA00001933"/>
    </source>
</evidence>
<evidence type="ECO:0000256" key="3">
    <source>
        <dbReference type="ARBA" id="ARBA00007103"/>
    </source>
</evidence>
<evidence type="ECO:0000256" key="4">
    <source>
        <dbReference type="ARBA" id="ARBA00022605"/>
    </source>
</evidence>
<dbReference type="NCBIfam" id="TIGR01136">
    <property type="entry name" value="cysKM"/>
    <property type="match status" value="1"/>
</dbReference>
<comment type="cofactor">
    <cofactor evidence="1 9 11">
        <name>pyridoxal 5'-phosphate</name>
        <dbReference type="ChEBI" id="CHEBI:597326"/>
    </cofactor>
</comment>
<evidence type="ECO:0000259" key="12">
    <source>
        <dbReference type="Pfam" id="PF00291"/>
    </source>
</evidence>
<evidence type="ECO:0000313" key="13">
    <source>
        <dbReference type="EMBL" id="CAI9926339.1"/>
    </source>
</evidence>
<comment type="caution">
    <text evidence="13">The sequence shown here is derived from an EMBL/GenBank/DDBJ whole genome shotgun (WGS) entry which is preliminary data.</text>
</comment>
<dbReference type="SUPFAM" id="SSF53686">
    <property type="entry name" value="Tryptophan synthase beta subunit-like PLP-dependent enzymes"/>
    <property type="match status" value="1"/>
</dbReference>
<evidence type="ECO:0000256" key="10">
    <source>
        <dbReference type="PIRSR" id="PIRSR605856-51"/>
    </source>
</evidence>
<feature type="binding site" evidence="9">
    <location>
        <position position="69"/>
    </location>
    <ligand>
        <name>pyridoxal 5'-phosphate</name>
        <dbReference type="ChEBI" id="CHEBI:597326"/>
    </ligand>
</feature>
<dbReference type="InterPro" id="IPR001216">
    <property type="entry name" value="P-phosphate_BS"/>
</dbReference>
<evidence type="ECO:0000256" key="11">
    <source>
        <dbReference type="RuleBase" id="RU003985"/>
    </source>
</evidence>
<keyword evidence="7 11" id="KW-0198">Cysteine biosynthesis</keyword>
<dbReference type="InterPro" id="IPR005856">
    <property type="entry name" value="Cys_synth"/>
</dbReference>
<dbReference type="FunFam" id="3.40.50.1100:FF:000118">
    <property type="entry name" value="Related to CYS4-cystathionine beta-synthase"/>
    <property type="match status" value="1"/>
</dbReference>
<dbReference type="EMBL" id="CAXDID020000082">
    <property type="protein sequence ID" value="CAL6019213.1"/>
    <property type="molecule type" value="Genomic_DNA"/>
</dbReference>
<evidence type="ECO:0000256" key="5">
    <source>
        <dbReference type="ARBA" id="ARBA00022679"/>
    </source>
</evidence>
<dbReference type="AlphaFoldDB" id="A0AA86NV03"/>
<comment type="catalytic activity">
    <reaction evidence="11">
        <text>O-acetyl-L-serine + hydrogen sulfide = L-cysteine + acetate</text>
        <dbReference type="Rhea" id="RHEA:14829"/>
        <dbReference type="ChEBI" id="CHEBI:29919"/>
        <dbReference type="ChEBI" id="CHEBI:30089"/>
        <dbReference type="ChEBI" id="CHEBI:35235"/>
        <dbReference type="ChEBI" id="CHEBI:58340"/>
        <dbReference type="EC" id="2.5.1.47"/>
    </reaction>
</comment>
<evidence type="ECO:0000256" key="7">
    <source>
        <dbReference type="ARBA" id="ARBA00023192"/>
    </source>
</evidence>
<dbReference type="GO" id="GO:0004124">
    <property type="term" value="F:cysteine synthase activity"/>
    <property type="evidence" value="ECO:0007669"/>
    <property type="project" value="UniProtKB-UniRule"/>
</dbReference>
<keyword evidence="6 9" id="KW-0663">Pyridoxal phosphate</keyword>
<dbReference type="EC" id="2.5.1.47" evidence="11"/>
<comment type="pathway">
    <text evidence="2">Amino-acid biosynthesis; L-cysteine biosynthesis; L-cysteine from L-homocysteine and L-serine: step 1/2.</text>
</comment>
<dbReference type="CDD" id="cd01561">
    <property type="entry name" value="CBS_like"/>
    <property type="match status" value="1"/>
</dbReference>
<sequence length="301" mass="32251">MSLITEIIGNTPLVRLQRLNQKGRVFVKLESRNPGGSVKDRAAFQMVKDLLDQKKITKDTLLIEPTSGNTGVGLCMVAASLGMKMVLTMPSTMTIERQKLMKAYGATLVLTEGPLGMKGAIAKAEELQKETPNSIIPSQFTNQSNPRAHELTTGPELLKQIEQFAIKPAYFVSGVGTGGTITGVAKVLKPVHKDLKVIAVEPNKSPVLRGGKHSGHKIGGIGAGFIPDVLDQKAYDAVEGVDDEVAFEFYRKLAREEGILVGVSSAAAISVAIKYADEHDCDVIVVAPDTGERYLSVDGLI</sequence>
<keyword evidence="15" id="KW-1185">Reference proteome</keyword>
<protein>
    <recommendedName>
        <fullName evidence="11">Cysteine synthase</fullName>
        <ecNumber evidence="11">2.5.1.47</ecNumber>
    </recommendedName>
</protein>
<evidence type="ECO:0000256" key="9">
    <source>
        <dbReference type="PIRSR" id="PIRSR605856-50"/>
    </source>
</evidence>
<evidence type="ECO:0000313" key="15">
    <source>
        <dbReference type="Proteomes" id="UP001642409"/>
    </source>
</evidence>
<feature type="modified residue" description="N6-(pyridoxal phosphate)lysine" evidence="10">
    <location>
        <position position="39"/>
    </location>
</feature>
<feature type="binding site" evidence="9">
    <location>
        <position position="264"/>
    </location>
    <ligand>
        <name>pyridoxal 5'-phosphate</name>
        <dbReference type="ChEBI" id="CHEBI:597326"/>
    </ligand>
</feature>
<accession>A0AA86NV03</accession>
<feature type="binding site" evidence="9">
    <location>
        <begin position="176"/>
        <end position="180"/>
    </location>
    <ligand>
        <name>pyridoxal 5'-phosphate</name>
        <dbReference type="ChEBI" id="CHEBI:597326"/>
    </ligand>
</feature>
<evidence type="ECO:0000256" key="8">
    <source>
        <dbReference type="ARBA" id="ARBA00047490"/>
    </source>
</evidence>
<evidence type="ECO:0000313" key="14">
    <source>
        <dbReference type="EMBL" id="CAL6019213.1"/>
    </source>
</evidence>
<comment type="catalytic activity">
    <reaction evidence="8">
        <text>L-homocysteine + L-serine = L,L-cystathionine + H2O</text>
        <dbReference type="Rhea" id="RHEA:10112"/>
        <dbReference type="ChEBI" id="CHEBI:15377"/>
        <dbReference type="ChEBI" id="CHEBI:33384"/>
        <dbReference type="ChEBI" id="CHEBI:58161"/>
        <dbReference type="ChEBI" id="CHEBI:58199"/>
        <dbReference type="EC" id="4.2.1.22"/>
    </reaction>
</comment>
<keyword evidence="4 11" id="KW-0028">Amino-acid biosynthesis</keyword>
<dbReference type="PANTHER" id="PTHR10314">
    <property type="entry name" value="CYSTATHIONINE BETA-SYNTHASE"/>
    <property type="match status" value="1"/>
</dbReference>
<dbReference type="Gene3D" id="3.40.50.1100">
    <property type="match status" value="2"/>
</dbReference>
<dbReference type="InterPro" id="IPR001926">
    <property type="entry name" value="TrpB-like_PALP"/>
</dbReference>
<reference evidence="14 15" key="2">
    <citation type="submission" date="2024-07" db="EMBL/GenBank/DDBJ databases">
        <authorList>
            <person name="Akdeniz Z."/>
        </authorList>
    </citation>
    <scope>NUCLEOTIDE SEQUENCE [LARGE SCALE GENOMIC DNA]</scope>
</reference>
<proteinExistence type="inferred from homology"/>
<dbReference type="GO" id="GO:0004122">
    <property type="term" value="F:cystathionine beta-synthase activity"/>
    <property type="evidence" value="ECO:0007669"/>
    <property type="project" value="UniProtKB-EC"/>
</dbReference>
<dbReference type="InterPro" id="IPR005859">
    <property type="entry name" value="CysK"/>
</dbReference>
<dbReference type="InterPro" id="IPR036052">
    <property type="entry name" value="TrpB-like_PALP_sf"/>
</dbReference>
<dbReference type="Pfam" id="PF00291">
    <property type="entry name" value="PALP"/>
    <property type="match status" value="1"/>
</dbReference>
<evidence type="ECO:0000256" key="6">
    <source>
        <dbReference type="ARBA" id="ARBA00022898"/>
    </source>
</evidence>
<dbReference type="FunFam" id="3.40.50.1100:FF:000003">
    <property type="entry name" value="Cystathionine beta-synthase"/>
    <property type="match status" value="1"/>
</dbReference>
<reference evidence="13" key="1">
    <citation type="submission" date="2023-06" db="EMBL/GenBank/DDBJ databases">
        <authorList>
            <person name="Kurt Z."/>
        </authorList>
    </citation>
    <scope>NUCLEOTIDE SEQUENCE</scope>
</reference>